<comment type="caution">
    <text evidence="1">The sequence shown here is derived from an EMBL/GenBank/DDBJ whole genome shotgun (WGS) entry which is preliminary data.</text>
</comment>
<reference evidence="1 2" key="1">
    <citation type="submission" date="2018-08" db="EMBL/GenBank/DDBJ databases">
        <title>A genome reference for cultivated species of the human gut microbiota.</title>
        <authorList>
            <person name="Zou Y."/>
            <person name="Xue W."/>
            <person name="Luo G."/>
        </authorList>
    </citation>
    <scope>NUCLEOTIDE SEQUENCE [LARGE SCALE GENOMIC DNA]</scope>
    <source>
        <strain evidence="1 2">AF14-49</strain>
    </source>
</reference>
<organism evidence="1 2">
    <name type="scientific">Butyricimonas virosa</name>
    <dbReference type="NCBI Taxonomy" id="544645"/>
    <lineage>
        <taxon>Bacteria</taxon>
        <taxon>Pseudomonadati</taxon>
        <taxon>Bacteroidota</taxon>
        <taxon>Bacteroidia</taxon>
        <taxon>Bacteroidales</taxon>
        <taxon>Odoribacteraceae</taxon>
        <taxon>Butyricimonas</taxon>
    </lineage>
</organism>
<dbReference type="Proteomes" id="UP000283589">
    <property type="component" value="Unassembled WGS sequence"/>
</dbReference>
<evidence type="ECO:0000313" key="2">
    <source>
        <dbReference type="Proteomes" id="UP000283589"/>
    </source>
</evidence>
<name>A0A412WV99_9BACT</name>
<protein>
    <submittedName>
        <fullName evidence="1">Uncharacterized protein</fullName>
    </submittedName>
</protein>
<dbReference type="RefSeq" id="WP_118261424.1">
    <property type="nucleotide sequence ID" value="NZ_CALBWO010000055.1"/>
</dbReference>
<dbReference type="AlphaFoldDB" id="A0A412WV99"/>
<gene>
    <name evidence="1" type="ORF">DWW18_18315</name>
</gene>
<accession>A0A412WV99</accession>
<dbReference type="EMBL" id="QRZA01000037">
    <property type="protein sequence ID" value="RGV31229.1"/>
    <property type="molecule type" value="Genomic_DNA"/>
</dbReference>
<proteinExistence type="predicted"/>
<sequence length="345" mass="40319">MGNSSFIPASNVSEKFTDDEYLSDFLTENCFYRQMVEDLKKCNVDLVSEDPLETIYNCICHLNNLFRVLRRPWSIEYGKIQKACAYYVANAKQSKQENEAVIDASNGFISSICYFTEWYDFICQMQQFLCHQEKELKRVFKKQKQKVVSNDKPVMETTTYCMTVGKSEIYGMTYGQLEELYKAVGLFIKREKAPFDCNIKGYNRYPISIDKSINFDVRKEVFFVDYSLDSFESSLNCMSADQLKRVADVIAEFLKTYGENGNRKVCWDVADYSPVLSGREIYFRVNEDSRTTHFMTPPYVRKCIDKVEDREVEISYNINVNELESVSLSFEEFISLYRQLGSFLN</sequence>
<evidence type="ECO:0000313" key="1">
    <source>
        <dbReference type="EMBL" id="RGV31229.1"/>
    </source>
</evidence>